<protein>
    <submittedName>
        <fullName evidence="1">Uncharacterized protein</fullName>
    </submittedName>
</protein>
<name>A0A849CA15_9NOCA</name>
<dbReference type="Pfam" id="PF02452">
    <property type="entry name" value="PemK_toxin"/>
    <property type="match status" value="1"/>
</dbReference>
<dbReference type="Proteomes" id="UP000586827">
    <property type="component" value="Unassembled WGS sequence"/>
</dbReference>
<dbReference type="InterPro" id="IPR003477">
    <property type="entry name" value="PemK-like"/>
</dbReference>
<reference evidence="1 2" key="1">
    <citation type="submission" date="2020-05" db="EMBL/GenBank/DDBJ databases">
        <title>MicrobeNet Type strains.</title>
        <authorList>
            <person name="Nicholson A.C."/>
        </authorList>
    </citation>
    <scope>NUCLEOTIDE SEQUENCE [LARGE SCALE GENOMIC DNA]</scope>
    <source>
        <strain evidence="1 2">JCM 3224</strain>
    </source>
</reference>
<dbReference type="RefSeq" id="WP_067516299.1">
    <property type="nucleotide sequence ID" value="NZ_JABELX010000014.1"/>
</dbReference>
<evidence type="ECO:0000313" key="2">
    <source>
        <dbReference type="Proteomes" id="UP000586827"/>
    </source>
</evidence>
<gene>
    <name evidence="1" type="ORF">HLB23_32660</name>
</gene>
<dbReference type="AlphaFoldDB" id="A0A849CA15"/>
<evidence type="ECO:0000313" key="1">
    <source>
        <dbReference type="EMBL" id="NNH74548.1"/>
    </source>
</evidence>
<accession>A0A849CA15</accession>
<organism evidence="1 2">
    <name type="scientific">Nocardia uniformis</name>
    <dbReference type="NCBI Taxonomy" id="53432"/>
    <lineage>
        <taxon>Bacteria</taxon>
        <taxon>Bacillati</taxon>
        <taxon>Actinomycetota</taxon>
        <taxon>Actinomycetes</taxon>
        <taxon>Mycobacteriales</taxon>
        <taxon>Nocardiaceae</taxon>
        <taxon>Nocardia</taxon>
    </lineage>
</organism>
<proteinExistence type="predicted"/>
<sequence length="104" mass="11494">MRQGDIYISDPSPLTDERELYLIVSSDAYNDAGGPTVVVVEIETGTRYRATPFGTAVETPFGVALADRLLWLPRTHVGERFDGLDPDLTRRVVDASCRVLRGAR</sequence>
<dbReference type="GO" id="GO:0003677">
    <property type="term" value="F:DNA binding"/>
    <property type="evidence" value="ECO:0007669"/>
    <property type="project" value="InterPro"/>
</dbReference>
<keyword evidence="2" id="KW-1185">Reference proteome</keyword>
<dbReference type="EMBL" id="JABELX010000014">
    <property type="protein sequence ID" value="NNH74548.1"/>
    <property type="molecule type" value="Genomic_DNA"/>
</dbReference>
<dbReference type="SUPFAM" id="SSF50118">
    <property type="entry name" value="Cell growth inhibitor/plasmid maintenance toxic component"/>
    <property type="match status" value="1"/>
</dbReference>
<comment type="caution">
    <text evidence="1">The sequence shown here is derived from an EMBL/GenBank/DDBJ whole genome shotgun (WGS) entry which is preliminary data.</text>
</comment>